<evidence type="ECO:0000313" key="6">
    <source>
        <dbReference type="Proteomes" id="UP000198723"/>
    </source>
</evidence>
<evidence type="ECO:0000259" key="4">
    <source>
        <dbReference type="PROSITE" id="PS50887"/>
    </source>
</evidence>
<dbReference type="InterPro" id="IPR000160">
    <property type="entry name" value="GGDEF_dom"/>
</dbReference>
<dbReference type="NCBIfam" id="TIGR00254">
    <property type="entry name" value="GGDEF"/>
    <property type="match status" value="1"/>
</dbReference>
<evidence type="ECO:0000256" key="3">
    <source>
        <dbReference type="SAM" id="Phobius"/>
    </source>
</evidence>
<evidence type="ECO:0000256" key="1">
    <source>
        <dbReference type="ARBA" id="ARBA00012528"/>
    </source>
</evidence>
<dbReference type="PROSITE" id="PS50887">
    <property type="entry name" value="GGDEF"/>
    <property type="match status" value="1"/>
</dbReference>
<dbReference type="SMART" id="SM00267">
    <property type="entry name" value="GGDEF"/>
    <property type="match status" value="1"/>
</dbReference>
<sequence>MKFETIKKVILAAIMLPFVFMVIEGVILLRSSLKEYRDLEKDRQFADVLARAGSIAATEILAEIGATRRYIAQPSGPAAAAMQRSRAMLDHERRAFYASLPSRDLLDEGLVDELSALNLAYSRIVAARSAVDQGRYINSDPGYIYWYAAQKQLAVVDALSPLISDPVLLQKSNQLMGILLTYYGERLITVVGTRYLDNGFAARFPVEMFVQGKVMLGDGMDHMVFHSSDSTVRDITAYLGRSNQVKANAITDSILAGSRPTPEARDIWAVAQNERMAFLQHKIVEAANDIHETGESLSARAQVHLTLILALCAGLLILATLVMLLAARGLRLVARLTRDRETLVGELRNAAQTDLLTGLYNRRGFEVAASALLTQAAHGSRWISVVLFDLDHFKKINDVHGHDAGDAVLRHVADIARQNFRPFDLLVRHGGEEFLALLPDSTPDEAAIVAERARLAIERAEIPLPSGDQIKVTASFGCAGRANDAANRNFEDLVKRADLALYAAKASGRNCVVSGPVVPAAMPQEERRKTAASGGGFDARI</sequence>
<feature type="domain" description="GGDEF" evidence="4">
    <location>
        <begin position="381"/>
        <end position="517"/>
    </location>
</feature>
<evidence type="ECO:0000313" key="5">
    <source>
        <dbReference type="EMBL" id="SCB61401.1"/>
    </source>
</evidence>
<reference evidence="5 6" key="1">
    <citation type="submission" date="2016-08" db="EMBL/GenBank/DDBJ databases">
        <authorList>
            <person name="Seilhamer J.J."/>
        </authorList>
    </citation>
    <scope>NUCLEOTIDE SEQUENCE [LARGE SCALE GENOMIC DNA]</scope>
    <source>
        <strain evidence="5 6">HBR26</strain>
    </source>
</reference>
<dbReference type="InterPro" id="IPR029787">
    <property type="entry name" value="Nucleotide_cyclase"/>
</dbReference>
<keyword evidence="3" id="KW-0472">Membrane</keyword>
<dbReference type="AlphaFoldDB" id="A0A1C3YAA4"/>
<proteinExistence type="predicted"/>
<accession>A0A1C3YAA4</accession>
<dbReference type="SUPFAM" id="SSF55073">
    <property type="entry name" value="Nucleotide cyclase"/>
    <property type="match status" value="1"/>
</dbReference>
<keyword evidence="3" id="KW-1133">Transmembrane helix</keyword>
<dbReference type="EMBL" id="FMAJ01000017">
    <property type="protein sequence ID" value="SCB61401.1"/>
    <property type="molecule type" value="Genomic_DNA"/>
</dbReference>
<keyword evidence="3" id="KW-0812">Transmembrane</keyword>
<dbReference type="Gene3D" id="3.30.70.270">
    <property type="match status" value="1"/>
</dbReference>
<dbReference type="InterPro" id="IPR043128">
    <property type="entry name" value="Rev_trsase/Diguanyl_cyclase"/>
</dbReference>
<dbReference type="STRING" id="1138170.GA0061105_11784"/>
<gene>
    <name evidence="5" type="ORF">GA0061105_11784</name>
</gene>
<dbReference type="PANTHER" id="PTHR45138:SF9">
    <property type="entry name" value="DIGUANYLATE CYCLASE DGCM-RELATED"/>
    <property type="match status" value="1"/>
</dbReference>
<dbReference type="Proteomes" id="UP000198723">
    <property type="component" value="Unassembled WGS sequence"/>
</dbReference>
<dbReference type="EC" id="2.7.7.65" evidence="1"/>
<dbReference type="CDD" id="cd01949">
    <property type="entry name" value="GGDEF"/>
    <property type="match status" value="1"/>
</dbReference>
<dbReference type="GO" id="GO:0052621">
    <property type="term" value="F:diguanylate cyclase activity"/>
    <property type="evidence" value="ECO:0007669"/>
    <property type="project" value="UniProtKB-EC"/>
</dbReference>
<dbReference type="Pfam" id="PF00990">
    <property type="entry name" value="GGDEF"/>
    <property type="match status" value="1"/>
</dbReference>
<evidence type="ECO:0000256" key="2">
    <source>
        <dbReference type="ARBA" id="ARBA00034247"/>
    </source>
</evidence>
<comment type="catalytic activity">
    <reaction evidence="2">
        <text>2 GTP = 3',3'-c-di-GMP + 2 diphosphate</text>
        <dbReference type="Rhea" id="RHEA:24898"/>
        <dbReference type="ChEBI" id="CHEBI:33019"/>
        <dbReference type="ChEBI" id="CHEBI:37565"/>
        <dbReference type="ChEBI" id="CHEBI:58805"/>
        <dbReference type="EC" id="2.7.7.65"/>
    </reaction>
</comment>
<feature type="transmembrane region" description="Helical" evidence="3">
    <location>
        <begin position="9"/>
        <end position="29"/>
    </location>
</feature>
<dbReference type="RefSeq" id="WP_064696415.1">
    <property type="nucleotide sequence ID" value="NZ_FMAJ01000017.1"/>
</dbReference>
<dbReference type="InterPro" id="IPR050469">
    <property type="entry name" value="Diguanylate_Cyclase"/>
</dbReference>
<name>A0A1C3YAA4_9HYPH</name>
<organism evidence="5 6">
    <name type="scientific">Rhizobium aethiopicum</name>
    <dbReference type="NCBI Taxonomy" id="1138170"/>
    <lineage>
        <taxon>Bacteria</taxon>
        <taxon>Pseudomonadati</taxon>
        <taxon>Pseudomonadota</taxon>
        <taxon>Alphaproteobacteria</taxon>
        <taxon>Hyphomicrobiales</taxon>
        <taxon>Rhizobiaceae</taxon>
        <taxon>Rhizobium/Agrobacterium group</taxon>
        <taxon>Rhizobium</taxon>
    </lineage>
</organism>
<dbReference type="PANTHER" id="PTHR45138">
    <property type="entry name" value="REGULATORY COMPONENTS OF SENSORY TRANSDUCTION SYSTEM"/>
    <property type="match status" value="1"/>
</dbReference>
<protein>
    <recommendedName>
        <fullName evidence="1">diguanylate cyclase</fullName>
        <ecNumber evidence="1">2.7.7.65</ecNumber>
    </recommendedName>
</protein>
<dbReference type="FunFam" id="3.30.70.270:FF:000001">
    <property type="entry name" value="Diguanylate cyclase domain protein"/>
    <property type="match status" value="1"/>
</dbReference>
<feature type="transmembrane region" description="Helical" evidence="3">
    <location>
        <begin position="305"/>
        <end position="327"/>
    </location>
</feature>